<organism evidence="1 2">
    <name type="scientific">Calothrix parietina FACHB-288</name>
    <dbReference type="NCBI Taxonomy" id="2692896"/>
    <lineage>
        <taxon>Bacteria</taxon>
        <taxon>Bacillati</taxon>
        <taxon>Cyanobacteriota</taxon>
        <taxon>Cyanophyceae</taxon>
        <taxon>Nostocales</taxon>
        <taxon>Calotrichaceae</taxon>
        <taxon>Calothrix</taxon>
    </lineage>
</organism>
<dbReference type="EMBL" id="JACJQH010000027">
    <property type="protein sequence ID" value="MBD2197338.1"/>
    <property type="molecule type" value="Genomic_DNA"/>
</dbReference>
<keyword evidence="2" id="KW-1185">Reference proteome</keyword>
<evidence type="ECO:0000313" key="1">
    <source>
        <dbReference type="EMBL" id="MBD2197338.1"/>
    </source>
</evidence>
<evidence type="ECO:0000313" key="2">
    <source>
        <dbReference type="Proteomes" id="UP000658514"/>
    </source>
</evidence>
<accession>A0ABR8ABT9</accession>
<comment type="caution">
    <text evidence="1">The sequence shown here is derived from an EMBL/GenBank/DDBJ whole genome shotgun (WGS) entry which is preliminary data.</text>
</comment>
<reference evidence="1 2" key="1">
    <citation type="journal article" date="2020" name="ISME J.">
        <title>Comparative genomics reveals insights into cyanobacterial evolution and habitat adaptation.</title>
        <authorList>
            <person name="Chen M.Y."/>
            <person name="Teng W.K."/>
            <person name="Zhao L."/>
            <person name="Hu C.X."/>
            <person name="Zhou Y.K."/>
            <person name="Han B.P."/>
            <person name="Song L.R."/>
            <person name="Shu W.S."/>
        </authorList>
    </citation>
    <scope>NUCLEOTIDE SEQUENCE [LARGE SCALE GENOMIC DNA]</scope>
    <source>
        <strain evidence="1 2">FACHB-288</strain>
    </source>
</reference>
<protein>
    <submittedName>
        <fullName evidence="1">Uncharacterized protein</fullName>
    </submittedName>
</protein>
<sequence>MDNSDRLSSSYDDKVHLFYHFGKRKINVGWVEDCETQQYQSFRVLGFVPQPNLRS</sequence>
<name>A0ABR8ABT9_9CYAN</name>
<dbReference type="RefSeq" id="WP_190549894.1">
    <property type="nucleotide sequence ID" value="NZ_JACJQH010000027.1"/>
</dbReference>
<proteinExistence type="predicted"/>
<gene>
    <name evidence="1" type="ORF">H6G24_17830</name>
</gene>
<dbReference type="Proteomes" id="UP000658514">
    <property type="component" value="Unassembled WGS sequence"/>
</dbReference>